<evidence type="ECO:0000313" key="3">
    <source>
        <dbReference type="Proteomes" id="UP001652542"/>
    </source>
</evidence>
<dbReference type="Proteomes" id="UP001652542">
    <property type="component" value="Unassembled WGS sequence"/>
</dbReference>
<reference evidence="2 3" key="1">
    <citation type="submission" date="2022-10" db="EMBL/GenBank/DDBJ databases">
        <title>Defluviimonas sp. nov., isolated from ocean surface water.</title>
        <authorList>
            <person name="He W."/>
            <person name="Wang L."/>
            <person name="Zhang D.-F."/>
        </authorList>
    </citation>
    <scope>NUCLEOTIDE SEQUENCE [LARGE SCALE GENOMIC DNA]</scope>
    <source>
        <strain evidence="2 3">WL0002</strain>
    </source>
</reference>
<dbReference type="RefSeq" id="WP_263735505.1">
    <property type="nucleotide sequence ID" value="NZ_JAOWKY010000004.1"/>
</dbReference>
<evidence type="ECO:0000313" key="2">
    <source>
        <dbReference type="EMBL" id="MCV2869829.1"/>
    </source>
</evidence>
<evidence type="ECO:0000256" key="1">
    <source>
        <dbReference type="SAM" id="SignalP"/>
    </source>
</evidence>
<organism evidence="2 3">
    <name type="scientific">Albidovulum marisflavi</name>
    <dbReference type="NCBI Taxonomy" id="2984159"/>
    <lineage>
        <taxon>Bacteria</taxon>
        <taxon>Pseudomonadati</taxon>
        <taxon>Pseudomonadota</taxon>
        <taxon>Alphaproteobacteria</taxon>
        <taxon>Rhodobacterales</taxon>
        <taxon>Paracoccaceae</taxon>
        <taxon>Albidovulum</taxon>
    </lineage>
</organism>
<sequence>MRPCALLAAALIAITLGGTPSKAEQVDLELLLLVDVSRSMSSDELKIQREGYARALTSDSVAAALGRTLTGRIALAYVEWAGENRHTVLHDWTRIDGRADLERFAATLLQSRSITQSRTSITSALRFGAFMLDTNEFDGLRRVIDISGDGPNNQGGLVTEARDEALAEGIIINGLPLMTRDIWGERWRLEDLDVYYTRCVIGGPGSFVVPVREWRDFTAAVTRKLVLEIAGGPTERLYAVQAAAPYDCEVGEKMWRRNRPFDDLP</sequence>
<keyword evidence="1" id="KW-0732">Signal</keyword>
<feature type="signal peptide" evidence="1">
    <location>
        <begin position="1"/>
        <end position="23"/>
    </location>
</feature>
<dbReference type="Gene3D" id="3.40.50.410">
    <property type="entry name" value="von Willebrand factor, type A domain"/>
    <property type="match status" value="1"/>
</dbReference>
<comment type="caution">
    <text evidence="2">The sequence shown here is derived from an EMBL/GenBank/DDBJ whole genome shotgun (WGS) entry which is preliminary data.</text>
</comment>
<gene>
    <name evidence="2" type="ORF">OEW28_14430</name>
</gene>
<accession>A0ABT2ZFA9</accession>
<dbReference type="EMBL" id="JAOWKY010000004">
    <property type="protein sequence ID" value="MCV2869829.1"/>
    <property type="molecule type" value="Genomic_DNA"/>
</dbReference>
<proteinExistence type="predicted"/>
<protein>
    <submittedName>
        <fullName evidence="2">DUF1194 domain-containing protein</fullName>
    </submittedName>
</protein>
<dbReference type="Pfam" id="PF06707">
    <property type="entry name" value="DUF1194"/>
    <property type="match status" value="1"/>
</dbReference>
<dbReference type="InterPro" id="IPR010607">
    <property type="entry name" value="DUF1194"/>
</dbReference>
<dbReference type="InterPro" id="IPR036465">
    <property type="entry name" value="vWFA_dom_sf"/>
</dbReference>
<name>A0ABT2ZFA9_9RHOB</name>
<dbReference type="SUPFAM" id="SSF53300">
    <property type="entry name" value="vWA-like"/>
    <property type="match status" value="1"/>
</dbReference>
<feature type="chain" id="PRO_5047293997" evidence="1">
    <location>
        <begin position="24"/>
        <end position="265"/>
    </location>
</feature>
<keyword evidence="3" id="KW-1185">Reference proteome</keyword>